<keyword evidence="8" id="KW-0934">Plastid</keyword>
<dbReference type="GO" id="GO:0000036">
    <property type="term" value="F:acyl carrier activity"/>
    <property type="evidence" value="ECO:0007669"/>
    <property type="project" value="UniProtKB-UniRule"/>
</dbReference>
<dbReference type="EMBL" id="MW845779">
    <property type="protein sequence ID" value="QXM17846.1"/>
    <property type="molecule type" value="Genomic_DNA"/>
</dbReference>
<proteinExistence type="inferred from homology"/>
<dbReference type="AlphaFoldDB" id="A0A8F5PPV6"/>
<dbReference type="EMBL" id="MW845779">
    <property type="protein sequence ID" value="QXM17903.1"/>
    <property type="molecule type" value="Genomic_DNA"/>
</dbReference>
<evidence type="ECO:0000256" key="3">
    <source>
        <dbReference type="ARBA" id="ARBA00022553"/>
    </source>
</evidence>
<dbReference type="Pfam" id="PF00550">
    <property type="entry name" value="PP-binding"/>
    <property type="match status" value="1"/>
</dbReference>
<keyword evidence="2 4" id="KW-0596">Phosphopantetheine</keyword>
<organism evidence="8">
    <name type="scientific">Chaetoceros laevisporus</name>
    <dbReference type="NCBI Taxonomy" id="1937691"/>
    <lineage>
        <taxon>Eukaryota</taxon>
        <taxon>Sar</taxon>
        <taxon>Stramenopiles</taxon>
        <taxon>Ochrophyta</taxon>
        <taxon>Bacillariophyta</taxon>
        <taxon>Coscinodiscophyceae</taxon>
        <taxon>Chaetocerotophycidae</taxon>
        <taxon>Chaetocerotales</taxon>
        <taxon>Chaetocerotaceae</taxon>
        <taxon>Chaetoceros</taxon>
    </lineage>
</organism>
<dbReference type="Gene3D" id="1.10.1200.10">
    <property type="entry name" value="ACP-like"/>
    <property type="match status" value="1"/>
</dbReference>
<dbReference type="SUPFAM" id="SSF47336">
    <property type="entry name" value="ACP-like"/>
    <property type="match status" value="1"/>
</dbReference>
<dbReference type="UniPathway" id="UPA00094"/>
<dbReference type="GO" id="GO:0009507">
    <property type="term" value="C:chloroplast"/>
    <property type="evidence" value="ECO:0007669"/>
    <property type="project" value="UniProtKB-SubCell"/>
</dbReference>
<keyword evidence="8" id="KW-0150">Chloroplast</keyword>
<comment type="pathway">
    <text evidence="4">Lipid metabolism; fatty acid biosynthesis.</text>
</comment>
<comment type="subcellular location">
    <subcellularLocation>
        <location evidence="4">Plastid</location>
        <location evidence="4">Chloroplast</location>
    </subcellularLocation>
</comment>
<evidence type="ECO:0000313" key="7">
    <source>
        <dbReference type="EMBL" id="QXM17846.1"/>
    </source>
</evidence>
<evidence type="ECO:0000256" key="1">
    <source>
        <dbReference type="ARBA" id="ARBA00010930"/>
    </source>
</evidence>
<evidence type="ECO:0000259" key="6">
    <source>
        <dbReference type="PROSITE" id="PS50075"/>
    </source>
</evidence>
<comment type="similarity">
    <text evidence="1 4">Belongs to the acyl carrier protein (ACP) family.</text>
</comment>
<keyword evidence="4" id="KW-0443">Lipid metabolism</keyword>
<comment type="PTM">
    <text evidence="4">4'-phosphopantetheine is transferred from CoA to a specific serine of apo-ACP by AcpS. This modification is essential for activity because fatty acids are bound in thioester linkage to the sulfhydryl of the prosthetic group.</text>
</comment>
<dbReference type="PROSITE" id="PS50075">
    <property type="entry name" value="CARRIER"/>
    <property type="match status" value="1"/>
</dbReference>
<evidence type="ECO:0000256" key="4">
    <source>
        <dbReference type="HAMAP-Rule" id="MF_01217"/>
    </source>
</evidence>
<gene>
    <name evidence="4 8" type="primary">acpP</name>
    <name evidence="7" type="synonym">acpP2</name>
</gene>
<geneLocation type="chloroplast" evidence="8"/>
<evidence type="ECO:0000313" key="8">
    <source>
        <dbReference type="EMBL" id="QXM17903.1"/>
    </source>
</evidence>
<dbReference type="InterPro" id="IPR036736">
    <property type="entry name" value="ACP-like_sf"/>
</dbReference>
<evidence type="ECO:0000256" key="5">
    <source>
        <dbReference type="RuleBase" id="RU000722"/>
    </source>
</evidence>
<dbReference type="InterPro" id="IPR009081">
    <property type="entry name" value="PP-bd_ACP"/>
</dbReference>
<dbReference type="HAMAP" id="MF_01217">
    <property type="entry name" value="Acyl_carrier"/>
    <property type="match status" value="1"/>
</dbReference>
<comment type="function">
    <text evidence="4 5">Carrier of the growing fatty acid chain in fatty acid biosynthesis.</text>
</comment>
<keyword evidence="4 5" id="KW-0275">Fatty acid biosynthesis</keyword>
<feature type="modified residue" description="O-(pantetheine 4'-phosphoryl)serine" evidence="4">
    <location>
        <position position="37"/>
    </location>
</feature>
<evidence type="ECO:0000256" key="2">
    <source>
        <dbReference type="ARBA" id="ARBA00022450"/>
    </source>
</evidence>
<dbReference type="InterPro" id="IPR003231">
    <property type="entry name" value="ACP"/>
</dbReference>
<keyword evidence="3 4" id="KW-0597">Phosphoprotein</keyword>
<reference evidence="8" key="1">
    <citation type="submission" date="2021-03" db="EMBL/GenBank/DDBJ databases">
        <authorList>
            <person name="Xu Q."/>
            <person name="Chen N."/>
        </authorList>
    </citation>
    <scope>NUCLEOTIDE SEQUENCE</scope>
</reference>
<protein>
    <recommendedName>
        <fullName evidence="4 5">Acyl carrier protein</fullName>
        <shortName evidence="4">ACP</shortName>
    </recommendedName>
</protein>
<sequence length="88" mass="10275">MSIVFSKIKQILHESYSIQLDQIQLETNFELELGTDSREFFELLNDFENAFGIEINLDDVVEIVTIQDAVTYIEKKLSICEQSEDHLF</sequence>
<name>A0A8F5PPV6_9STRA</name>
<feature type="domain" description="Carrier" evidence="6">
    <location>
        <begin position="2"/>
        <end position="77"/>
    </location>
</feature>
<keyword evidence="4 5" id="KW-0444">Lipid biosynthesis</keyword>
<accession>A0A8F5PPV6</accession>
<keyword evidence="4" id="KW-0276">Fatty acid metabolism</keyword>